<keyword evidence="2" id="KW-1185">Reference proteome</keyword>
<evidence type="ECO:0000313" key="1">
    <source>
        <dbReference type="EMBL" id="KAL2865125.1"/>
    </source>
</evidence>
<name>A0ABR4LKS3_9EURO</name>
<organism evidence="1 2">
    <name type="scientific">Aspergillus lucknowensis</name>
    <dbReference type="NCBI Taxonomy" id="176173"/>
    <lineage>
        <taxon>Eukaryota</taxon>
        <taxon>Fungi</taxon>
        <taxon>Dikarya</taxon>
        <taxon>Ascomycota</taxon>
        <taxon>Pezizomycotina</taxon>
        <taxon>Eurotiomycetes</taxon>
        <taxon>Eurotiomycetidae</taxon>
        <taxon>Eurotiales</taxon>
        <taxon>Aspergillaceae</taxon>
        <taxon>Aspergillus</taxon>
        <taxon>Aspergillus subgen. Nidulantes</taxon>
    </lineage>
</organism>
<dbReference type="Proteomes" id="UP001610432">
    <property type="component" value="Unassembled WGS sequence"/>
</dbReference>
<gene>
    <name evidence="1" type="ORF">BJX67DRAFT_188629</name>
</gene>
<evidence type="ECO:0000313" key="2">
    <source>
        <dbReference type="Proteomes" id="UP001610432"/>
    </source>
</evidence>
<accession>A0ABR4LKS3</accession>
<dbReference type="GeneID" id="98140358"/>
<protein>
    <submittedName>
        <fullName evidence="1">Uncharacterized protein</fullName>
    </submittedName>
</protein>
<reference evidence="1 2" key="1">
    <citation type="submission" date="2024-07" db="EMBL/GenBank/DDBJ databases">
        <title>Section-level genome sequencing and comparative genomics of Aspergillus sections Usti and Cavernicolus.</title>
        <authorList>
            <consortium name="Lawrence Berkeley National Laboratory"/>
            <person name="Nybo J.L."/>
            <person name="Vesth T.C."/>
            <person name="Theobald S."/>
            <person name="Frisvad J.C."/>
            <person name="Larsen T.O."/>
            <person name="Kjaerboelling I."/>
            <person name="Rothschild-Mancinelli K."/>
            <person name="Lyhne E.K."/>
            <person name="Kogle M.E."/>
            <person name="Barry K."/>
            <person name="Clum A."/>
            <person name="Na H."/>
            <person name="Ledsgaard L."/>
            <person name="Lin J."/>
            <person name="Lipzen A."/>
            <person name="Kuo A."/>
            <person name="Riley R."/>
            <person name="Mondo S."/>
            <person name="Labutti K."/>
            <person name="Haridas S."/>
            <person name="Pangalinan J."/>
            <person name="Salamov A.A."/>
            <person name="Simmons B.A."/>
            <person name="Magnuson J.K."/>
            <person name="Chen J."/>
            <person name="Drula E."/>
            <person name="Henrissat B."/>
            <person name="Wiebenga A."/>
            <person name="Lubbers R.J."/>
            <person name="Gomes A.C."/>
            <person name="Macurrencykelacurrency M.R."/>
            <person name="Stajich J."/>
            <person name="Grigoriev I.V."/>
            <person name="Mortensen U.H."/>
            <person name="De Vries R.P."/>
            <person name="Baker S.E."/>
            <person name="Andersen M.R."/>
        </authorList>
    </citation>
    <scope>NUCLEOTIDE SEQUENCE [LARGE SCALE GENOMIC DNA]</scope>
    <source>
        <strain evidence="1 2">CBS 449.75</strain>
    </source>
</reference>
<dbReference type="RefSeq" id="XP_070884104.1">
    <property type="nucleotide sequence ID" value="XM_071025286.1"/>
</dbReference>
<comment type="caution">
    <text evidence="1">The sequence shown here is derived from an EMBL/GenBank/DDBJ whole genome shotgun (WGS) entry which is preliminary data.</text>
</comment>
<proteinExistence type="predicted"/>
<dbReference type="EMBL" id="JBFXLQ010000034">
    <property type="protein sequence ID" value="KAL2865125.1"/>
    <property type="molecule type" value="Genomic_DNA"/>
</dbReference>
<sequence length="90" mass="9879">MSDTSPFSAPGSLPCFNLFPVTSHLVIICPFAPILMELVSAFCRGEGCPRRVFWSLYDPTIERGLPGILILGEILVLGNKKKESVQPLFV</sequence>